<sequence length="226" mass="24467">MDWTSMSPWDLGWDDTVIAPDLNWEQAWTIESSSPHSSSSSSFSPPDATLSNKDALLMLDLDMMSPHGSTTVHTHTQNQQHLDMQNSPPSSSLVALYQPSLTRNFSYHHHSATSEQEQQAPLELAQTLEPLLHVAVRSRKSTMVSMLLQHGAAAVGDQNSDGATALHVATELGDEAIVSLLLSYGADSSVRDVRGQDALHLAVSAGHTAIVKLMLDNCKMTHEGSC</sequence>
<evidence type="ECO:0000256" key="4">
    <source>
        <dbReference type="SAM" id="MobiDB-lite"/>
    </source>
</evidence>
<organism evidence="5 6">
    <name type="scientific">Talaromyces atroroseus</name>
    <dbReference type="NCBI Taxonomy" id="1441469"/>
    <lineage>
        <taxon>Eukaryota</taxon>
        <taxon>Fungi</taxon>
        <taxon>Dikarya</taxon>
        <taxon>Ascomycota</taxon>
        <taxon>Pezizomycotina</taxon>
        <taxon>Eurotiomycetes</taxon>
        <taxon>Eurotiomycetidae</taxon>
        <taxon>Eurotiales</taxon>
        <taxon>Trichocomaceae</taxon>
        <taxon>Talaromyces</taxon>
        <taxon>Talaromyces sect. Trachyspermi</taxon>
    </lineage>
</organism>
<accession>A0A225AYE5</accession>
<dbReference type="OrthoDB" id="4224975at2759"/>
<dbReference type="Gene3D" id="1.25.40.20">
    <property type="entry name" value="Ankyrin repeat-containing domain"/>
    <property type="match status" value="1"/>
</dbReference>
<dbReference type="InterPro" id="IPR002110">
    <property type="entry name" value="Ankyrin_rpt"/>
</dbReference>
<comment type="caution">
    <text evidence="5">The sequence shown here is derived from an EMBL/GenBank/DDBJ whole genome shotgun (WGS) entry which is preliminary data.</text>
</comment>
<dbReference type="EMBL" id="LFMY01000003">
    <property type="protein sequence ID" value="OKL62368.1"/>
    <property type="molecule type" value="Genomic_DNA"/>
</dbReference>
<dbReference type="Pfam" id="PF12796">
    <property type="entry name" value="Ank_2"/>
    <property type="match status" value="1"/>
</dbReference>
<feature type="repeat" description="ANK" evidence="3">
    <location>
        <begin position="161"/>
        <end position="193"/>
    </location>
</feature>
<feature type="compositionally biased region" description="Low complexity" evidence="4">
    <location>
        <begin position="67"/>
        <end position="81"/>
    </location>
</feature>
<evidence type="ECO:0000256" key="3">
    <source>
        <dbReference type="PROSITE-ProRule" id="PRU00023"/>
    </source>
</evidence>
<name>A0A225AYE5_TALAT</name>
<dbReference type="STRING" id="1441469.A0A225AYE5"/>
<feature type="region of interest" description="Disordered" evidence="4">
    <location>
        <begin position="67"/>
        <end position="91"/>
    </location>
</feature>
<dbReference type="PANTHER" id="PTHR24173">
    <property type="entry name" value="ANKYRIN REPEAT CONTAINING"/>
    <property type="match status" value="1"/>
</dbReference>
<dbReference type="Pfam" id="PF00023">
    <property type="entry name" value="Ank"/>
    <property type="match status" value="1"/>
</dbReference>
<evidence type="ECO:0000313" key="5">
    <source>
        <dbReference type="EMBL" id="OKL62368.1"/>
    </source>
</evidence>
<dbReference type="GeneID" id="31002019"/>
<keyword evidence="2 3" id="KW-0040">ANK repeat</keyword>
<reference evidence="5 6" key="1">
    <citation type="submission" date="2015-06" db="EMBL/GenBank/DDBJ databases">
        <title>Talaromyces atroroseus IBT 11181 draft genome.</title>
        <authorList>
            <person name="Rasmussen K.B."/>
            <person name="Rasmussen S."/>
            <person name="Petersen B."/>
            <person name="Sicheritz-Ponten T."/>
            <person name="Mortensen U.H."/>
            <person name="Thrane U."/>
        </authorList>
    </citation>
    <scope>NUCLEOTIDE SEQUENCE [LARGE SCALE GENOMIC DNA]</scope>
    <source>
        <strain evidence="5 6">IBT 11181</strain>
    </source>
</reference>
<gene>
    <name evidence="5" type="ORF">UA08_02264</name>
</gene>
<protein>
    <submittedName>
        <fullName evidence="5">Uncharacterized protein</fullName>
    </submittedName>
</protein>
<dbReference type="AlphaFoldDB" id="A0A225AYE5"/>
<keyword evidence="6" id="KW-1185">Reference proteome</keyword>
<evidence type="ECO:0000256" key="1">
    <source>
        <dbReference type="ARBA" id="ARBA00022737"/>
    </source>
</evidence>
<dbReference type="InterPro" id="IPR036770">
    <property type="entry name" value="Ankyrin_rpt-contain_sf"/>
</dbReference>
<evidence type="ECO:0000256" key="2">
    <source>
        <dbReference type="ARBA" id="ARBA00023043"/>
    </source>
</evidence>
<evidence type="ECO:0000313" key="6">
    <source>
        <dbReference type="Proteomes" id="UP000214365"/>
    </source>
</evidence>
<dbReference type="PROSITE" id="PS50297">
    <property type="entry name" value="ANK_REP_REGION"/>
    <property type="match status" value="2"/>
</dbReference>
<dbReference type="Proteomes" id="UP000214365">
    <property type="component" value="Unassembled WGS sequence"/>
</dbReference>
<feature type="compositionally biased region" description="Polar residues" evidence="4">
    <location>
        <begin position="82"/>
        <end position="91"/>
    </location>
</feature>
<dbReference type="RefSeq" id="XP_020122489.1">
    <property type="nucleotide sequence ID" value="XM_020264287.1"/>
</dbReference>
<feature type="repeat" description="ANK" evidence="3">
    <location>
        <begin position="194"/>
        <end position="217"/>
    </location>
</feature>
<dbReference type="PANTHER" id="PTHR24173:SF74">
    <property type="entry name" value="ANKYRIN REPEAT DOMAIN-CONTAINING PROTEIN 16"/>
    <property type="match status" value="1"/>
</dbReference>
<dbReference type="SMART" id="SM00248">
    <property type="entry name" value="ANK"/>
    <property type="match status" value="3"/>
</dbReference>
<proteinExistence type="predicted"/>
<dbReference type="PROSITE" id="PS50088">
    <property type="entry name" value="ANK_REPEAT"/>
    <property type="match status" value="2"/>
</dbReference>
<keyword evidence="1" id="KW-0677">Repeat</keyword>
<dbReference type="SUPFAM" id="SSF48403">
    <property type="entry name" value="Ankyrin repeat"/>
    <property type="match status" value="1"/>
</dbReference>